<dbReference type="Proteomes" id="UP000243579">
    <property type="component" value="Unassembled WGS sequence"/>
</dbReference>
<protein>
    <submittedName>
        <fullName evidence="2">Uncharacterized protein</fullName>
    </submittedName>
</protein>
<organism evidence="2 3">
    <name type="scientific">Achlya hypogyna</name>
    <name type="common">Oomycete</name>
    <name type="synonym">Protoachlya hypogyna</name>
    <dbReference type="NCBI Taxonomy" id="1202772"/>
    <lineage>
        <taxon>Eukaryota</taxon>
        <taxon>Sar</taxon>
        <taxon>Stramenopiles</taxon>
        <taxon>Oomycota</taxon>
        <taxon>Saprolegniomycetes</taxon>
        <taxon>Saprolegniales</taxon>
        <taxon>Achlyaceae</taxon>
        <taxon>Achlya</taxon>
    </lineage>
</organism>
<reference evidence="2 3" key="1">
    <citation type="journal article" date="2014" name="Genome Biol. Evol.">
        <title>The secreted proteins of Achlya hypogyna and Thraustotheca clavata identify the ancestral oomycete secretome and reveal gene acquisitions by horizontal gene transfer.</title>
        <authorList>
            <person name="Misner I."/>
            <person name="Blouin N."/>
            <person name="Leonard G."/>
            <person name="Richards T.A."/>
            <person name="Lane C.E."/>
        </authorList>
    </citation>
    <scope>NUCLEOTIDE SEQUENCE [LARGE SCALE GENOMIC DNA]</scope>
    <source>
        <strain evidence="2 3">ATCC 48635</strain>
    </source>
</reference>
<evidence type="ECO:0000313" key="2">
    <source>
        <dbReference type="EMBL" id="OQR97604.1"/>
    </source>
</evidence>
<dbReference type="EMBL" id="JNBR01000100">
    <property type="protein sequence ID" value="OQR97604.1"/>
    <property type="molecule type" value="Genomic_DNA"/>
</dbReference>
<evidence type="ECO:0000313" key="3">
    <source>
        <dbReference type="Proteomes" id="UP000243579"/>
    </source>
</evidence>
<keyword evidence="1" id="KW-0175">Coiled coil</keyword>
<accession>A0A1V9ZHZ5</accession>
<gene>
    <name evidence="2" type="ORF">ACHHYP_10205</name>
</gene>
<dbReference type="OrthoDB" id="165860at2759"/>
<keyword evidence="3" id="KW-1185">Reference proteome</keyword>
<feature type="coiled-coil region" evidence="1">
    <location>
        <begin position="11"/>
        <end position="38"/>
    </location>
</feature>
<sequence length="394" mass="41336">MASVATPLIDASGAQRLLAQLQQLIDAQREELVHLRARVEAVEGGVSAGRQATAALAVQTAALGDRIGALAADVARPGGRSAETLGQLVGRLAGDAAGVDARLRTTVDVQALHAATDALERRVAGRLAAVETAVKENAGVAETLVAGADATLAQVQALEQRLATKMNSVDLARVETAVAKAARFAARADALDAAVEGALAAIEAQEARRLAAWETQLRRRTENEQAQRDAFAAAAHVLRQELREHRTSAMTSLAAAEARLQQQAEALAAAVRTDGDRAVRVVDAKVCSLADVLQSSCRQLLDQLQTKANRADCQQALARVTATLQTKEDAATATAALSAAITACAERAAATAPKVDIAVRFVEWFYARGDAYEHNLRSVEAQLGHLTSRSAPHP</sequence>
<evidence type="ECO:0000256" key="1">
    <source>
        <dbReference type="SAM" id="Coils"/>
    </source>
</evidence>
<name>A0A1V9ZHZ5_ACHHY</name>
<proteinExistence type="predicted"/>
<comment type="caution">
    <text evidence="2">The sequence shown here is derived from an EMBL/GenBank/DDBJ whole genome shotgun (WGS) entry which is preliminary data.</text>
</comment>
<dbReference type="AlphaFoldDB" id="A0A1V9ZHZ5"/>